<accession>A0A0E1XDN7</accession>
<proteinExistence type="predicted"/>
<comment type="caution">
    <text evidence="2">The sequence shown here is derived from an EMBL/GenBank/DDBJ whole genome shotgun (WGS) entry which is preliminary data.</text>
</comment>
<evidence type="ECO:0000313" key="2">
    <source>
        <dbReference type="EMBL" id="EFH96903.1"/>
    </source>
</evidence>
<feature type="transmembrane region" description="Helical" evidence="1">
    <location>
        <begin position="67"/>
        <end position="87"/>
    </location>
</feature>
<dbReference type="Proteomes" id="UP000003455">
    <property type="component" value="Chromosome"/>
</dbReference>
<protein>
    <recommendedName>
        <fullName evidence="3">Integral membrane protein</fullName>
    </recommendedName>
</protein>
<feature type="transmembrane region" description="Helical" evidence="1">
    <location>
        <begin position="12"/>
        <end position="37"/>
    </location>
</feature>
<gene>
    <name evidence="2" type="ORF">HMPREF0769_10905</name>
</gene>
<dbReference type="HOGENOM" id="CLU_159374_0_0_9"/>
<evidence type="ECO:0008006" key="3">
    <source>
        <dbReference type="Google" id="ProtNLM"/>
    </source>
</evidence>
<dbReference type="EMBL" id="ACJA02000001">
    <property type="protein sequence ID" value="EFH96903.1"/>
    <property type="molecule type" value="Genomic_DNA"/>
</dbReference>
<evidence type="ECO:0000256" key="1">
    <source>
        <dbReference type="SAM" id="Phobius"/>
    </source>
</evidence>
<feature type="transmembrane region" description="Helical" evidence="1">
    <location>
        <begin position="93"/>
        <end position="113"/>
    </location>
</feature>
<keyword evidence="1" id="KW-0812">Transmembrane</keyword>
<organism evidence="2">
    <name type="scientific">Staphylococcus aureus subsp. aureus MN8</name>
    <dbReference type="NCBI Taxonomy" id="548470"/>
    <lineage>
        <taxon>Bacteria</taxon>
        <taxon>Bacillati</taxon>
        <taxon>Bacillota</taxon>
        <taxon>Bacilli</taxon>
        <taxon>Bacillales</taxon>
        <taxon>Staphylococcaceae</taxon>
        <taxon>Staphylococcus</taxon>
    </lineage>
</organism>
<keyword evidence="1" id="KW-0472">Membrane</keyword>
<sequence length="131" mass="14883">MNMKNGPKLSLALIGIFLILCEFFYGIPFLGATFILSFGWQPLLFNALLYLILTIILLVNRQNAIRPIAIIPIFGIVGSFLAIIPFLGILIHWILFFLMILFVLVVLSAPTYIPNKNARVIYTQYKDGHRE</sequence>
<keyword evidence="1" id="KW-1133">Transmembrane helix</keyword>
<name>A0A0E1XDN7_STAAU</name>
<reference evidence="2" key="1">
    <citation type="submission" date="2010-05" db="EMBL/GenBank/DDBJ databases">
        <authorList>
            <person name="Muzny D."/>
            <person name="Qin X."/>
            <person name="Buhay C."/>
            <person name="Dugan-Rocha S."/>
            <person name="Ding Y."/>
            <person name="Chen G."/>
            <person name="Hawes A."/>
            <person name="Holder M."/>
            <person name="Jhangiani S."/>
            <person name="Johnson A."/>
            <person name="Khan Z."/>
            <person name="Li Z."/>
            <person name="Liu W."/>
            <person name="Liu X."/>
            <person name="Perez L."/>
            <person name="Shen H."/>
            <person name="Wang Q."/>
            <person name="Watt J."/>
            <person name="Xi L."/>
            <person name="Xin Y."/>
            <person name="Zhou J."/>
            <person name="Deng J."/>
            <person name="Jiang H."/>
            <person name="Liu Y."/>
            <person name="Qu J."/>
            <person name="Song X.-Z."/>
            <person name="Zhang L."/>
            <person name="Villasana D."/>
            <person name="Johnson A."/>
            <person name="Liu J."/>
            <person name="Liyanage D."/>
            <person name="Lorensuhewa L."/>
            <person name="Robinson T."/>
            <person name="Song A."/>
            <person name="Song B.-B."/>
            <person name="Dinh H."/>
            <person name="Thornton R."/>
            <person name="Coyle M."/>
            <person name="Francisco L."/>
            <person name="Jackson L."/>
            <person name="Javaid M."/>
            <person name="Korchina V."/>
            <person name="Kovar C."/>
            <person name="Mata R."/>
            <person name="Mathew T."/>
            <person name="Ngo R."/>
            <person name="Nguyen L."/>
            <person name="Nguyen N."/>
            <person name="Okwuonu G."/>
            <person name="Ongeri F."/>
            <person name="Pham C."/>
            <person name="Simmons D."/>
            <person name="Wilczek-Boney K."/>
            <person name="Hale W."/>
            <person name="Jakkamsetti A."/>
            <person name="Pham P."/>
            <person name="Ruth R."/>
            <person name="San Lucas F."/>
            <person name="Warren J."/>
            <person name="Zhang J."/>
            <person name="Zhao Z."/>
            <person name="Zhou C."/>
            <person name="Zhu D."/>
            <person name="Lee S."/>
            <person name="Bess C."/>
            <person name="Blankenburg K."/>
            <person name="Forbes L."/>
            <person name="Fu Q."/>
            <person name="Gubbala S."/>
            <person name="Hirani K."/>
            <person name="Jayaseelan J.C."/>
            <person name="Lara F."/>
            <person name="Munidasa M."/>
            <person name="Palculict T."/>
            <person name="Patil S."/>
            <person name="Pu L.-L."/>
            <person name="Saada N."/>
            <person name="Tang L."/>
            <person name="Weissenberger G."/>
            <person name="Zhu Y."/>
            <person name="Hemphill L."/>
            <person name="Shang Y."/>
            <person name="Youmans B."/>
            <person name="Ayvaz T."/>
            <person name="Ross M."/>
            <person name="Santibanez J."/>
            <person name="Aqrawi P."/>
            <person name="Gross S."/>
            <person name="Joshi V."/>
            <person name="Fowler G."/>
            <person name="Nazareth L."/>
            <person name="Reid J."/>
            <person name="Worley K."/>
            <person name="Petrosino J."/>
            <person name="Highlander S."/>
            <person name="Gibbs R."/>
        </authorList>
    </citation>
    <scope>NUCLEOTIDE SEQUENCE [LARGE SCALE GENOMIC DNA]</scope>
    <source>
        <strain evidence="2">MN8</strain>
    </source>
</reference>
<feature type="transmembrane region" description="Helical" evidence="1">
    <location>
        <begin position="43"/>
        <end position="60"/>
    </location>
</feature>
<dbReference type="AlphaFoldDB" id="A0A0E1XDN7"/>